<dbReference type="SMART" id="SM00042">
    <property type="entry name" value="CUB"/>
    <property type="match status" value="1"/>
</dbReference>
<gene>
    <name evidence="4" type="ORF">BRAFLDRAFT_284264</name>
</gene>
<comment type="caution">
    <text evidence="2">Lacks conserved residue(s) required for the propagation of feature annotation.</text>
</comment>
<feature type="non-terminal residue" evidence="4">
    <location>
        <position position="191"/>
    </location>
</feature>
<evidence type="ECO:0000313" key="4">
    <source>
        <dbReference type="EMBL" id="EEN65380.1"/>
    </source>
</evidence>
<evidence type="ECO:0000256" key="1">
    <source>
        <dbReference type="ARBA" id="ARBA00023157"/>
    </source>
</evidence>
<dbReference type="FunFam" id="2.60.120.290:FF:000013">
    <property type="entry name" value="Membrane frizzled-related protein"/>
    <property type="match status" value="1"/>
</dbReference>
<name>C3Y2W8_BRAFL</name>
<protein>
    <recommendedName>
        <fullName evidence="3">CUB domain-containing protein</fullName>
    </recommendedName>
</protein>
<dbReference type="AlphaFoldDB" id="C3Y2W8"/>
<dbReference type="PROSITE" id="PS01180">
    <property type="entry name" value="CUB"/>
    <property type="match status" value="1"/>
</dbReference>
<dbReference type="InterPro" id="IPR000859">
    <property type="entry name" value="CUB_dom"/>
</dbReference>
<evidence type="ECO:0000256" key="2">
    <source>
        <dbReference type="PROSITE-ProRule" id="PRU00059"/>
    </source>
</evidence>
<dbReference type="PANTHER" id="PTHR24255">
    <property type="entry name" value="COMPLEMENT COMPONENT 1, S SUBCOMPONENT-RELATED"/>
    <property type="match status" value="1"/>
</dbReference>
<proteinExistence type="predicted"/>
<dbReference type="InParanoid" id="C3Y2W8"/>
<dbReference type="Gene3D" id="2.60.120.290">
    <property type="entry name" value="Spermadhesin, CUB domain"/>
    <property type="match status" value="1"/>
</dbReference>
<dbReference type="CDD" id="cd00041">
    <property type="entry name" value="CUB"/>
    <property type="match status" value="1"/>
</dbReference>
<dbReference type="PANTHER" id="PTHR24255:SF31">
    <property type="entry name" value="CUBILIN-LIKE PROTEIN"/>
    <property type="match status" value="1"/>
</dbReference>
<organism>
    <name type="scientific">Branchiostoma floridae</name>
    <name type="common">Florida lancelet</name>
    <name type="synonym">Amphioxus</name>
    <dbReference type="NCBI Taxonomy" id="7739"/>
    <lineage>
        <taxon>Eukaryota</taxon>
        <taxon>Metazoa</taxon>
        <taxon>Chordata</taxon>
        <taxon>Cephalochordata</taxon>
        <taxon>Leptocardii</taxon>
        <taxon>Amphioxiformes</taxon>
        <taxon>Branchiostomatidae</taxon>
        <taxon>Branchiostoma</taxon>
    </lineage>
</organism>
<reference evidence="4" key="1">
    <citation type="journal article" date="2008" name="Nature">
        <title>The amphioxus genome and the evolution of the chordate karyotype.</title>
        <authorList>
            <consortium name="US DOE Joint Genome Institute (JGI-PGF)"/>
            <person name="Putnam N.H."/>
            <person name="Butts T."/>
            <person name="Ferrier D.E.K."/>
            <person name="Furlong R.F."/>
            <person name="Hellsten U."/>
            <person name="Kawashima T."/>
            <person name="Robinson-Rechavi M."/>
            <person name="Shoguchi E."/>
            <person name="Terry A."/>
            <person name="Yu J.-K."/>
            <person name="Benito-Gutierrez E.L."/>
            <person name="Dubchak I."/>
            <person name="Garcia-Fernandez J."/>
            <person name="Gibson-Brown J.J."/>
            <person name="Grigoriev I.V."/>
            <person name="Horton A.C."/>
            <person name="de Jong P.J."/>
            <person name="Jurka J."/>
            <person name="Kapitonov V.V."/>
            <person name="Kohara Y."/>
            <person name="Kuroki Y."/>
            <person name="Lindquist E."/>
            <person name="Lucas S."/>
            <person name="Osoegawa K."/>
            <person name="Pennacchio L.A."/>
            <person name="Salamov A.A."/>
            <person name="Satou Y."/>
            <person name="Sauka-Spengler T."/>
            <person name="Schmutz J."/>
            <person name="Shin-I T."/>
            <person name="Toyoda A."/>
            <person name="Bronner-Fraser M."/>
            <person name="Fujiyama A."/>
            <person name="Holland L.Z."/>
            <person name="Holland P.W.H."/>
            <person name="Satoh N."/>
            <person name="Rokhsar D.S."/>
        </authorList>
    </citation>
    <scope>NUCLEOTIDE SEQUENCE [LARGE SCALE GENOMIC DNA]</scope>
    <source>
        <strain evidence="4">S238N-H82</strain>
        <tissue evidence="4">Testes</tissue>
    </source>
</reference>
<evidence type="ECO:0000259" key="3">
    <source>
        <dbReference type="PROSITE" id="PS01180"/>
    </source>
</evidence>
<dbReference type="SUPFAM" id="SSF49854">
    <property type="entry name" value="Spermadhesin, CUB domain"/>
    <property type="match status" value="1"/>
</dbReference>
<sequence length="191" mass="21704">MTALSDSFKYHPDIHFILSYFQRVQVVISIAKLRLWYLWSRALKGQREASQRRHLWSNMETFQVCLALLCLGVLTEVAESCGGNLVATETTQFLTSPNYPNNYVDNLNCHWTIQAPSDHTIIAEVTDMDIEQDSGCPYDSLWFYENGITSNKYCGAGSVPAFDTTTSRLDVYFVTDTSIQARGFQLSYRAV</sequence>
<keyword evidence="1" id="KW-1015">Disulfide bond</keyword>
<dbReference type="eggNOG" id="KOG3627">
    <property type="taxonomic scope" value="Eukaryota"/>
</dbReference>
<feature type="domain" description="CUB" evidence="3">
    <location>
        <begin position="81"/>
        <end position="191"/>
    </location>
</feature>
<dbReference type="Pfam" id="PF00431">
    <property type="entry name" value="CUB"/>
    <property type="match status" value="1"/>
</dbReference>
<accession>C3Y2W8</accession>
<dbReference type="STRING" id="7739.C3Y2W8"/>
<dbReference type="EMBL" id="GG666482">
    <property type="protein sequence ID" value="EEN65380.1"/>
    <property type="molecule type" value="Genomic_DNA"/>
</dbReference>
<dbReference type="InterPro" id="IPR035914">
    <property type="entry name" value="Sperma_CUB_dom_sf"/>
</dbReference>